<evidence type="ECO:0008006" key="2">
    <source>
        <dbReference type="Google" id="ProtNLM"/>
    </source>
</evidence>
<organism evidence="1">
    <name type="scientific">Achromobacter sp. HNDS-1</name>
    <dbReference type="NCBI Taxonomy" id="3151598"/>
    <lineage>
        <taxon>Bacteria</taxon>
        <taxon>Pseudomonadati</taxon>
        <taxon>Pseudomonadota</taxon>
        <taxon>Betaproteobacteria</taxon>
        <taxon>Burkholderiales</taxon>
        <taxon>Alcaligenaceae</taxon>
        <taxon>Achromobacter</taxon>
    </lineage>
</organism>
<dbReference type="KEGG" id="achh:ABFG95_24240"/>
<sequence length="72" mass="7652">MALQLTEISFDPGAPEGYRVTGTMVNYLNGTGAKFTVPAGYPSEVAADALTLGQIKADILARFQQDFPSLNT</sequence>
<proteinExistence type="predicted"/>
<dbReference type="RefSeq" id="WP_278992967.1">
    <property type="nucleotide sequence ID" value="NZ_CP157584.1"/>
</dbReference>
<evidence type="ECO:0000313" key="1">
    <source>
        <dbReference type="EMBL" id="XBO97951.1"/>
    </source>
</evidence>
<name>A0AAU7L906_9BURK</name>
<dbReference type="AlphaFoldDB" id="A0AAU7L906"/>
<gene>
    <name evidence="1" type="ORF">ABFG95_24240</name>
</gene>
<reference evidence="1" key="1">
    <citation type="submission" date="2024-05" db="EMBL/GenBank/DDBJ databases">
        <title>Transcriptome analysis of the degradation process of organic nitrogen by two heterotrophic nitrifying and aerobic denitrifying bacteria, Achromobacter sp. HNDS-1 and Enterobacter sp. HNDS-6.</title>
        <authorList>
            <person name="Huang Y."/>
        </authorList>
    </citation>
    <scope>NUCLEOTIDE SEQUENCE</scope>
    <source>
        <strain evidence="1">HNDS-1</strain>
    </source>
</reference>
<accession>A0AAU7L906</accession>
<protein>
    <recommendedName>
        <fullName evidence="2">Phage protein</fullName>
    </recommendedName>
</protein>
<dbReference type="EMBL" id="CP157584">
    <property type="protein sequence ID" value="XBO97951.1"/>
    <property type="molecule type" value="Genomic_DNA"/>
</dbReference>